<keyword evidence="2" id="KW-0732">Signal</keyword>
<comment type="caution">
    <text evidence="4">The sequence shown here is derived from an EMBL/GenBank/DDBJ whole genome shotgun (WGS) entry which is preliminary data.</text>
</comment>
<gene>
    <name evidence="4" type="ORF">AOXY_G17585</name>
</gene>
<name>A0AAD8D564_ACIOX</name>
<evidence type="ECO:0000313" key="4">
    <source>
        <dbReference type="EMBL" id="KAK1162681.1"/>
    </source>
</evidence>
<feature type="domain" description="Chemokine interleukin-8-like" evidence="3">
    <location>
        <begin position="38"/>
        <end position="94"/>
    </location>
</feature>
<keyword evidence="5" id="KW-1185">Reference proteome</keyword>
<dbReference type="GO" id="GO:0008009">
    <property type="term" value="F:chemokine activity"/>
    <property type="evidence" value="ECO:0007669"/>
    <property type="project" value="InterPro"/>
</dbReference>
<evidence type="ECO:0000313" key="5">
    <source>
        <dbReference type="Proteomes" id="UP001230051"/>
    </source>
</evidence>
<dbReference type="Gene3D" id="2.40.50.40">
    <property type="match status" value="1"/>
</dbReference>
<accession>A0AAD8D564</accession>
<protein>
    <submittedName>
        <fullName evidence="4">Eotaxin-like</fullName>
    </submittedName>
</protein>
<dbReference type="EMBL" id="JAGXEW010000016">
    <property type="protein sequence ID" value="KAK1162681.1"/>
    <property type="molecule type" value="Genomic_DNA"/>
</dbReference>
<dbReference type="InterPro" id="IPR036048">
    <property type="entry name" value="Interleukin_8-like_sf"/>
</dbReference>
<dbReference type="GO" id="GO:0006955">
    <property type="term" value="P:immune response"/>
    <property type="evidence" value="ECO:0007669"/>
    <property type="project" value="InterPro"/>
</dbReference>
<organism evidence="4 5">
    <name type="scientific">Acipenser oxyrinchus oxyrinchus</name>
    <dbReference type="NCBI Taxonomy" id="40147"/>
    <lineage>
        <taxon>Eukaryota</taxon>
        <taxon>Metazoa</taxon>
        <taxon>Chordata</taxon>
        <taxon>Craniata</taxon>
        <taxon>Vertebrata</taxon>
        <taxon>Euteleostomi</taxon>
        <taxon>Actinopterygii</taxon>
        <taxon>Chondrostei</taxon>
        <taxon>Acipenseriformes</taxon>
        <taxon>Acipenseridae</taxon>
        <taxon>Acipenser</taxon>
    </lineage>
</organism>
<evidence type="ECO:0000256" key="1">
    <source>
        <dbReference type="ARBA" id="ARBA00022514"/>
    </source>
</evidence>
<dbReference type="AlphaFoldDB" id="A0AAD8D564"/>
<feature type="chain" id="PRO_5042104682" evidence="2">
    <location>
        <begin position="26"/>
        <end position="103"/>
    </location>
</feature>
<proteinExistence type="predicted"/>
<feature type="signal peptide" evidence="2">
    <location>
        <begin position="1"/>
        <end position="25"/>
    </location>
</feature>
<reference evidence="4" key="1">
    <citation type="submission" date="2022-02" db="EMBL/GenBank/DDBJ databases">
        <title>Atlantic sturgeon de novo genome assembly.</title>
        <authorList>
            <person name="Stock M."/>
            <person name="Klopp C."/>
            <person name="Guiguen Y."/>
            <person name="Cabau C."/>
            <person name="Parinello H."/>
            <person name="Santidrian Yebra-Pimentel E."/>
            <person name="Kuhl H."/>
            <person name="Dirks R.P."/>
            <person name="Guessner J."/>
            <person name="Wuertz S."/>
            <person name="Du K."/>
            <person name="Schartl M."/>
        </authorList>
    </citation>
    <scope>NUCLEOTIDE SEQUENCE</scope>
    <source>
        <strain evidence="4">STURGEONOMICS-FGT-2020</strain>
        <tissue evidence="4">Whole blood</tissue>
    </source>
</reference>
<evidence type="ECO:0000256" key="2">
    <source>
        <dbReference type="SAM" id="SignalP"/>
    </source>
</evidence>
<keyword evidence="1" id="KW-0202">Cytokine</keyword>
<dbReference type="Pfam" id="PF00048">
    <property type="entry name" value="IL8"/>
    <property type="match status" value="1"/>
</dbReference>
<dbReference type="GO" id="GO:0005615">
    <property type="term" value="C:extracellular space"/>
    <property type="evidence" value="ECO:0007669"/>
    <property type="project" value="UniProtKB-KW"/>
</dbReference>
<dbReference type="SUPFAM" id="SSF54117">
    <property type="entry name" value="Interleukin 8-like chemokines"/>
    <property type="match status" value="1"/>
</dbReference>
<dbReference type="InterPro" id="IPR001811">
    <property type="entry name" value="Chemokine_IL8-like_dom"/>
</dbReference>
<dbReference type="Proteomes" id="UP001230051">
    <property type="component" value="Unassembled WGS sequence"/>
</dbReference>
<sequence length="103" mass="11587">MNCNWSKRLLSTVVILIILGNLTLAAGNYRRPSKVTTNCCTSVSRVKVSYKITRFREQNALKPCVKAVIFYTDEVGPFCADPRAHWVRSKVNELRKAAAPTKT</sequence>
<evidence type="ECO:0000259" key="3">
    <source>
        <dbReference type="Pfam" id="PF00048"/>
    </source>
</evidence>